<feature type="region of interest" description="Disordered" evidence="10">
    <location>
        <begin position="1"/>
        <end position="66"/>
    </location>
</feature>
<evidence type="ECO:0000256" key="10">
    <source>
        <dbReference type="SAM" id="MobiDB-lite"/>
    </source>
</evidence>
<dbReference type="PANTHER" id="PTHR18829">
    <property type="entry name" value="PROTEIN YAE1 HOMOLOG"/>
    <property type="match status" value="1"/>
</dbReference>
<evidence type="ECO:0000256" key="4">
    <source>
        <dbReference type="ARBA" id="ARBA00007096"/>
    </source>
</evidence>
<evidence type="ECO:0000256" key="6">
    <source>
        <dbReference type="ARBA" id="ARBA00017286"/>
    </source>
</evidence>
<feature type="domain" description="Essential protein Yae1 N-terminal" evidence="11">
    <location>
        <begin position="74"/>
        <end position="112"/>
    </location>
</feature>
<comment type="caution">
    <text evidence="12">The sequence shown here is derived from an EMBL/GenBank/DDBJ whole genome shotgun (WGS) entry which is preliminary data.</text>
</comment>
<evidence type="ECO:0000256" key="8">
    <source>
        <dbReference type="ARBA" id="ARBA00022490"/>
    </source>
</evidence>
<evidence type="ECO:0000313" key="13">
    <source>
        <dbReference type="Proteomes" id="UP001217918"/>
    </source>
</evidence>
<proteinExistence type="inferred from homology"/>
<dbReference type="Proteomes" id="UP001217918">
    <property type="component" value="Unassembled WGS sequence"/>
</dbReference>
<name>A0AAD9IB53_9PEZI</name>
<comment type="function">
    <text evidence="1">The complex LTO1:YAE1 may function as a target specific adapter that probably recruits apo-RPLI1 to the cytosolic iron-sulfur protein assembly (CIA) complex machinery. May be required for biogenesis of the large ribosomal subunit and initiation of translation.</text>
</comment>
<comment type="similarity">
    <text evidence="4">Belongs to the YAE1 family.</text>
</comment>
<sequence length="280" mass="29073">MHTRPPPSADDDGIFTSMASPPTRHNPPSTGTTTAWADADDADTTLDDVWAAADDDPPPPSDIPRLRQEHATAGYRDGLAAAKAGSVQAGFDEGFGLGATLGLRAGRLLGLLEGLASAPAASSTVGREPGGAGDTDEGRGLQALLPEARRELGARGMFAPAYFAPDGTCLFALVAGGGGRKERRSDGAGGGRVGLVGLGERAEAEGGRKEGAEEVRFADVAASHPLIQKWEGILRSEMERWGLHDAILGGEQWERVDAEGAESKQAEAKVVSKERDGLAW</sequence>
<evidence type="ECO:0000256" key="3">
    <source>
        <dbReference type="ARBA" id="ARBA00004496"/>
    </source>
</evidence>
<evidence type="ECO:0000256" key="1">
    <source>
        <dbReference type="ARBA" id="ARBA00003836"/>
    </source>
</evidence>
<evidence type="ECO:0000256" key="9">
    <source>
        <dbReference type="ARBA" id="ARBA00023242"/>
    </source>
</evidence>
<dbReference type="GO" id="GO:0005737">
    <property type="term" value="C:cytoplasm"/>
    <property type="evidence" value="ECO:0007669"/>
    <property type="project" value="UniProtKB-SubCell"/>
</dbReference>
<organism evidence="12 13">
    <name type="scientific">Phyllachora maydis</name>
    <dbReference type="NCBI Taxonomy" id="1825666"/>
    <lineage>
        <taxon>Eukaryota</taxon>
        <taxon>Fungi</taxon>
        <taxon>Dikarya</taxon>
        <taxon>Ascomycota</taxon>
        <taxon>Pezizomycotina</taxon>
        <taxon>Sordariomycetes</taxon>
        <taxon>Sordariomycetidae</taxon>
        <taxon>Phyllachorales</taxon>
        <taxon>Phyllachoraceae</taxon>
        <taxon>Phyllachora</taxon>
    </lineage>
</organism>
<gene>
    <name evidence="12" type="ORF">P8C59_008286</name>
</gene>
<keyword evidence="9" id="KW-0539">Nucleus</keyword>
<evidence type="ECO:0000256" key="7">
    <source>
        <dbReference type="ARBA" id="ARBA00018400"/>
    </source>
</evidence>
<keyword evidence="8" id="KW-0963">Cytoplasm</keyword>
<dbReference type="PANTHER" id="PTHR18829:SF0">
    <property type="entry name" value="PROTEIN YAE1 HOMOLOG"/>
    <property type="match status" value="1"/>
</dbReference>
<dbReference type="EMBL" id="JAQQPM010000007">
    <property type="protein sequence ID" value="KAK2074049.1"/>
    <property type="molecule type" value="Genomic_DNA"/>
</dbReference>
<evidence type="ECO:0000256" key="5">
    <source>
        <dbReference type="ARBA" id="ARBA00011427"/>
    </source>
</evidence>
<dbReference type="Pfam" id="PF09811">
    <property type="entry name" value="Yae1_N"/>
    <property type="match status" value="1"/>
</dbReference>
<evidence type="ECO:0000256" key="2">
    <source>
        <dbReference type="ARBA" id="ARBA00004123"/>
    </source>
</evidence>
<feature type="region of interest" description="Disordered" evidence="10">
    <location>
        <begin position="118"/>
        <end position="139"/>
    </location>
</feature>
<dbReference type="InterPro" id="IPR038881">
    <property type="entry name" value="Yae1-like"/>
</dbReference>
<keyword evidence="13" id="KW-1185">Reference proteome</keyword>
<dbReference type="AlphaFoldDB" id="A0AAD9IB53"/>
<comment type="subunit">
    <text evidence="5">May form a complex with LTO1.</text>
</comment>
<dbReference type="InterPro" id="IPR019191">
    <property type="entry name" value="Essential_protein_Yae1_N"/>
</dbReference>
<protein>
    <recommendedName>
        <fullName evidence="7">Protein YAE1</fullName>
    </recommendedName>
    <alternativeName>
        <fullName evidence="6">Protein yae1</fullName>
    </alternativeName>
</protein>
<reference evidence="12" key="1">
    <citation type="journal article" date="2023" name="Mol. Plant Microbe Interact.">
        <title>Elucidating the Obligate Nature and Biological Capacity of an Invasive Fungal Corn Pathogen.</title>
        <authorList>
            <person name="MacCready J.S."/>
            <person name="Roggenkamp E.M."/>
            <person name="Gdanetz K."/>
            <person name="Chilvers M.I."/>
        </authorList>
    </citation>
    <scope>NUCLEOTIDE SEQUENCE</scope>
    <source>
        <strain evidence="12">PM02</strain>
    </source>
</reference>
<accession>A0AAD9IB53</accession>
<dbReference type="GO" id="GO:0005634">
    <property type="term" value="C:nucleus"/>
    <property type="evidence" value="ECO:0007669"/>
    <property type="project" value="UniProtKB-SubCell"/>
</dbReference>
<comment type="subcellular location">
    <subcellularLocation>
        <location evidence="3">Cytoplasm</location>
    </subcellularLocation>
    <subcellularLocation>
        <location evidence="2">Nucleus</location>
    </subcellularLocation>
</comment>
<evidence type="ECO:0000259" key="11">
    <source>
        <dbReference type="Pfam" id="PF09811"/>
    </source>
</evidence>
<feature type="region of interest" description="Disordered" evidence="10">
    <location>
        <begin position="258"/>
        <end position="280"/>
    </location>
</feature>
<evidence type="ECO:0000313" key="12">
    <source>
        <dbReference type="EMBL" id="KAK2074049.1"/>
    </source>
</evidence>